<sequence length="219" mass="25504">MSNVPDYEREEYSAQGFVNEYLDRRISAEGMMWWQRPDRAYEPRSAHNALSEVCRIFEERNAQELSMLVRILLNGDDHTQFTYNRYVEVVDTMHKNQDEGAVQMPYGRLVALMAFAGLVSLKLIRNNCPQAVADIAVYTGRYLERAIRQQWPIANRSWTGFVQMSRVMIQRHIVKRERERAVEKRRQLLFGATALCAALGVGFYAWKFSDKLPCIVLCE</sequence>
<dbReference type="Gene3D" id="1.10.437.10">
    <property type="entry name" value="Blc2-like"/>
    <property type="match status" value="1"/>
</dbReference>
<comment type="caution">
    <text evidence="5">The sequence shown here is derived from an EMBL/GenBank/DDBJ whole genome shotgun (WGS) entry which is preliminary data.</text>
</comment>
<dbReference type="PANTHER" id="PTHR11256">
    <property type="entry name" value="BCL-2 RELATED"/>
    <property type="match status" value="1"/>
</dbReference>
<organism evidence="5 6">
    <name type="scientific">Steinernema hermaphroditum</name>
    <dbReference type="NCBI Taxonomy" id="289476"/>
    <lineage>
        <taxon>Eukaryota</taxon>
        <taxon>Metazoa</taxon>
        <taxon>Ecdysozoa</taxon>
        <taxon>Nematoda</taxon>
        <taxon>Chromadorea</taxon>
        <taxon>Rhabditida</taxon>
        <taxon>Tylenchina</taxon>
        <taxon>Panagrolaimomorpha</taxon>
        <taxon>Strongyloidoidea</taxon>
        <taxon>Steinernematidae</taxon>
        <taxon>Steinernema</taxon>
    </lineage>
</organism>
<protein>
    <recommendedName>
        <fullName evidence="4">Bcl-2 Bcl-2 homology region 1-3 domain-containing protein</fullName>
    </recommendedName>
</protein>
<gene>
    <name evidence="5" type="ORF">QR680_006568</name>
</gene>
<dbReference type="InterPro" id="IPR036834">
    <property type="entry name" value="Bcl-2-like_sf"/>
</dbReference>
<evidence type="ECO:0000313" key="6">
    <source>
        <dbReference type="Proteomes" id="UP001175271"/>
    </source>
</evidence>
<dbReference type="InterPro" id="IPR002475">
    <property type="entry name" value="Bcl2-like"/>
</dbReference>
<dbReference type="Pfam" id="PF00452">
    <property type="entry name" value="Bcl-2"/>
    <property type="match status" value="1"/>
</dbReference>
<dbReference type="AlphaFoldDB" id="A0AA39HVU7"/>
<keyword evidence="3" id="KW-0472">Membrane</keyword>
<keyword evidence="3" id="KW-1133">Transmembrane helix</keyword>
<dbReference type="InterPro" id="IPR046371">
    <property type="entry name" value="Bcl-2_BH1-3"/>
</dbReference>
<dbReference type="PROSITE" id="PS50062">
    <property type="entry name" value="BCL2_FAMILY"/>
    <property type="match status" value="1"/>
</dbReference>
<evidence type="ECO:0000313" key="5">
    <source>
        <dbReference type="EMBL" id="KAK0413050.1"/>
    </source>
</evidence>
<evidence type="ECO:0000256" key="3">
    <source>
        <dbReference type="SAM" id="Phobius"/>
    </source>
</evidence>
<dbReference type="GO" id="GO:0097192">
    <property type="term" value="P:extrinsic apoptotic signaling pathway in absence of ligand"/>
    <property type="evidence" value="ECO:0007669"/>
    <property type="project" value="TreeGrafter"/>
</dbReference>
<dbReference type="GO" id="GO:0051400">
    <property type="term" value="F:BH domain binding"/>
    <property type="evidence" value="ECO:0007669"/>
    <property type="project" value="TreeGrafter"/>
</dbReference>
<dbReference type="GO" id="GO:0042981">
    <property type="term" value="P:regulation of apoptotic process"/>
    <property type="evidence" value="ECO:0007669"/>
    <property type="project" value="InterPro"/>
</dbReference>
<keyword evidence="6" id="KW-1185">Reference proteome</keyword>
<evidence type="ECO:0000259" key="4">
    <source>
        <dbReference type="SMART" id="SM00337"/>
    </source>
</evidence>
<accession>A0AA39HVU7</accession>
<keyword evidence="2" id="KW-0053">Apoptosis</keyword>
<dbReference type="PANTHER" id="PTHR11256:SF50">
    <property type="entry name" value="APOPTOSIS REGULATOR CED-9"/>
    <property type="match status" value="1"/>
</dbReference>
<dbReference type="GO" id="GO:0008630">
    <property type="term" value="P:intrinsic apoptotic signaling pathway in response to DNA damage"/>
    <property type="evidence" value="ECO:0007669"/>
    <property type="project" value="TreeGrafter"/>
</dbReference>
<dbReference type="Proteomes" id="UP001175271">
    <property type="component" value="Unassembled WGS sequence"/>
</dbReference>
<keyword evidence="3" id="KW-0812">Transmembrane</keyword>
<evidence type="ECO:0000256" key="2">
    <source>
        <dbReference type="ARBA" id="ARBA00022703"/>
    </source>
</evidence>
<comment type="similarity">
    <text evidence="1">Belongs to the Bcl-2 family.</text>
</comment>
<dbReference type="SUPFAM" id="SSF56854">
    <property type="entry name" value="Bcl-2 inhibitors of programmed cell death"/>
    <property type="match status" value="1"/>
</dbReference>
<dbReference type="SMART" id="SM00337">
    <property type="entry name" value="BCL"/>
    <property type="match status" value="1"/>
</dbReference>
<dbReference type="InterPro" id="IPR026298">
    <property type="entry name" value="Bcl-2_fam"/>
</dbReference>
<evidence type="ECO:0000256" key="1">
    <source>
        <dbReference type="ARBA" id="ARBA00009458"/>
    </source>
</evidence>
<proteinExistence type="inferred from homology"/>
<dbReference type="GO" id="GO:0005741">
    <property type="term" value="C:mitochondrial outer membrane"/>
    <property type="evidence" value="ECO:0007669"/>
    <property type="project" value="TreeGrafter"/>
</dbReference>
<feature type="domain" description="Bcl-2 Bcl-2 homology region 1-3" evidence="4">
    <location>
        <begin position="50"/>
        <end position="158"/>
    </location>
</feature>
<dbReference type="GO" id="GO:0001836">
    <property type="term" value="P:release of cytochrome c from mitochondria"/>
    <property type="evidence" value="ECO:0007669"/>
    <property type="project" value="TreeGrafter"/>
</dbReference>
<reference evidence="5" key="1">
    <citation type="submission" date="2023-06" db="EMBL/GenBank/DDBJ databases">
        <title>Genomic analysis of the entomopathogenic nematode Steinernema hermaphroditum.</title>
        <authorList>
            <person name="Schwarz E.M."/>
            <person name="Heppert J.K."/>
            <person name="Baniya A."/>
            <person name="Schwartz H.T."/>
            <person name="Tan C.-H."/>
            <person name="Antoshechkin I."/>
            <person name="Sternberg P.W."/>
            <person name="Goodrich-Blair H."/>
            <person name="Dillman A.R."/>
        </authorList>
    </citation>
    <scope>NUCLEOTIDE SEQUENCE</scope>
    <source>
        <strain evidence="5">PS9179</strain>
        <tissue evidence="5">Whole animal</tissue>
    </source>
</reference>
<feature type="transmembrane region" description="Helical" evidence="3">
    <location>
        <begin position="188"/>
        <end position="206"/>
    </location>
</feature>
<dbReference type="EMBL" id="JAUCMV010000003">
    <property type="protein sequence ID" value="KAK0413050.1"/>
    <property type="molecule type" value="Genomic_DNA"/>
</dbReference>
<name>A0AA39HVU7_9BILA</name>